<feature type="region of interest" description="Disordered" evidence="4">
    <location>
        <begin position="1475"/>
        <end position="1504"/>
    </location>
</feature>
<feature type="region of interest" description="Disordered" evidence="4">
    <location>
        <begin position="1"/>
        <end position="111"/>
    </location>
</feature>
<dbReference type="Proteomes" id="UP001172684">
    <property type="component" value="Unassembled WGS sequence"/>
</dbReference>
<evidence type="ECO:0000256" key="1">
    <source>
        <dbReference type="ARBA" id="ARBA00004496"/>
    </source>
</evidence>
<feature type="coiled-coil region" evidence="3">
    <location>
        <begin position="809"/>
        <end position="850"/>
    </location>
</feature>
<feature type="region of interest" description="Disordered" evidence="4">
    <location>
        <begin position="623"/>
        <end position="644"/>
    </location>
</feature>
<name>A0ABQ9NXA0_9PEZI</name>
<feature type="coiled-coil region" evidence="3">
    <location>
        <begin position="730"/>
        <end position="757"/>
    </location>
</feature>
<reference evidence="7" key="1">
    <citation type="submission" date="2022-10" db="EMBL/GenBank/DDBJ databases">
        <title>Culturing micro-colonial fungi from biological soil crusts in the Mojave desert and describing Neophaeococcomyces mojavensis, and introducing the new genera and species Taxawa tesnikishii.</title>
        <authorList>
            <person name="Kurbessoian T."/>
            <person name="Stajich J.E."/>
        </authorList>
    </citation>
    <scope>NUCLEOTIDE SEQUENCE</scope>
    <source>
        <strain evidence="7">TK_1</strain>
    </source>
</reference>
<feature type="region of interest" description="Disordered" evidence="4">
    <location>
        <begin position="774"/>
        <end position="802"/>
    </location>
</feature>
<protein>
    <recommendedName>
        <fullName evidence="9">Centrosomin N-terminal motif 1 domain-containing protein</fullName>
    </recommendedName>
</protein>
<dbReference type="InterPro" id="IPR024545">
    <property type="entry name" value="Mto1-like_Mto2p-bd"/>
</dbReference>
<organism evidence="7 8">
    <name type="scientific">Coniosporium apollinis</name>
    <dbReference type="NCBI Taxonomy" id="61459"/>
    <lineage>
        <taxon>Eukaryota</taxon>
        <taxon>Fungi</taxon>
        <taxon>Dikarya</taxon>
        <taxon>Ascomycota</taxon>
        <taxon>Pezizomycotina</taxon>
        <taxon>Dothideomycetes</taxon>
        <taxon>Dothideomycetes incertae sedis</taxon>
        <taxon>Coniosporium</taxon>
    </lineage>
</organism>
<feature type="region of interest" description="Disordered" evidence="4">
    <location>
        <begin position="117"/>
        <end position="136"/>
    </location>
</feature>
<feature type="compositionally biased region" description="Polar residues" evidence="4">
    <location>
        <begin position="293"/>
        <end position="303"/>
    </location>
</feature>
<feature type="compositionally biased region" description="Low complexity" evidence="4">
    <location>
        <begin position="1445"/>
        <end position="1456"/>
    </location>
</feature>
<feature type="compositionally biased region" description="Polar residues" evidence="4">
    <location>
        <begin position="1294"/>
        <end position="1303"/>
    </location>
</feature>
<dbReference type="Gene3D" id="1.10.287.1490">
    <property type="match status" value="1"/>
</dbReference>
<evidence type="ECO:0000313" key="7">
    <source>
        <dbReference type="EMBL" id="KAJ9665950.1"/>
    </source>
</evidence>
<comment type="subcellular location">
    <subcellularLocation>
        <location evidence="1">Cytoplasm</location>
    </subcellularLocation>
</comment>
<evidence type="ECO:0000259" key="5">
    <source>
        <dbReference type="Pfam" id="PF07989"/>
    </source>
</evidence>
<feature type="region of interest" description="Disordered" evidence="4">
    <location>
        <begin position="1567"/>
        <end position="1586"/>
    </location>
</feature>
<feature type="domain" description="Centrosomin N-terminal motif 1" evidence="5">
    <location>
        <begin position="545"/>
        <end position="617"/>
    </location>
</feature>
<feature type="compositionally biased region" description="Polar residues" evidence="4">
    <location>
        <begin position="440"/>
        <end position="452"/>
    </location>
</feature>
<keyword evidence="2" id="KW-0963">Cytoplasm</keyword>
<feature type="region of interest" description="Disordered" evidence="4">
    <location>
        <begin position="1522"/>
        <end position="1543"/>
    </location>
</feature>
<feature type="region of interest" description="Disordered" evidence="4">
    <location>
        <begin position="196"/>
        <end position="402"/>
    </location>
</feature>
<evidence type="ECO:0000313" key="8">
    <source>
        <dbReference type="Proteomes" id="UP001172684"/>
    </source>
</evidence>
<evidence type="ECO:0008006" key="9">
    <source>
        <dbReference type="Google" id="ProtNLM"/>
    </source>
</evidence>
<evidence type="ECO:0000259" key="6">
    <source>
        <dbReference type="Pfam" id="PF12808"/>
    </source>
</evidence>
<feature type="compositionally biased region" description="Low complexity" evidence="4">
    <location>
        <begin position="1522"/>
        <end position="1536"/>
    </location>
</feature>
<dbReference type="SUPFAM" id="SSF57997">
    <property type="entry name" value="Tropomyosin"/>
    <property type="match status" value="1"/>
</dbReference>
<proteinExistence type="predicted"/>
<keyword evidence="3" id="KW-0175">Coiled coil</keyword>
<evidence type="ECO:0000256" key="4">
    <source>
        <dbReference type="SAM" id="MobiDB-lite"/>
    </source>
</evidence>
<feature type="compositionally biased region" description="Polar residues" evidence="4">
    <location>
        <begin position="1"/>
        <end position="29"/>
    </location>
</feature>
<feature type="compositionally biased region" description="Polar residues" evidence="4">
    <location>
        <begin position="211"/>
        <end position="220"/>
    </location>
</feature>
<comment type="caution">
    <text evidence="7">The sequence shown here is derived from an EMBL/GenBank/DDBJ whole genome shotgun (WGS) entry which is preliminary data.</text>
</comment>
<feature type="coiled-coil region" evidence="3">
    <location>
        <begin position="898"/>
        <end position="1196"/>
    </location>
</feature>
<dbReference type="Pfam" id="PF12808">
    <property type="entry name" value="Mto2_bdg"/>
    <property type="match status" value="1"/>
</dbReference>
<gene>
    <name evidence="7" type="ORF">H2201_003861</name>
</gene>
<evidence type="ECO:0000256" key="2">
    <source>
        <dbReference type="ARBA" id="ARBA00022490"/>
    </source>
</evidence>
<dbReference type="InterPro" id="IPR012943">
    <property type="entry name" value="Cnn_1N"/>
</dbReference>
<dbReference type="Pfam" id="PF07989">
    <property type="entry name" value="Cnn_1N"/>
    <property type="match status" value="1"/>
</dbReference>
<feature type="region of interest" description="Disordered" evidence="4">
    <location>
        <begin position="1434"/>
        <end position="1458"/>
    </location>
</feature>
<feature type="compositionally biased region" description="Low complexity" evidence="4">
    <location>
        <begin position="332"/>
        <end position="344"/>
    </location>
</feature>
<sequence>MTEPLSPSQRRTSSLANTATTSVTYQHATATRAFPPKRPQTLSSIHSIEKLRHIRSNSDASLLRGAPKIQPSPASSKSRPLTAGGALESHGSTRNDTTHSPHLPDGQNMAQDEDVRTFDLPDSDLPPLPLGSDGSFLLESSELANSNIQSDGSALMEREMKRKLMDVESSFLPEVSPGGLIGGTVGADDTYVFGGSSGGAKPASQLKENDQTQSAVSVPSDSMPMDNSDAAPTPSDAYQTPAPFNYDHEAQSEVGADQESNVEHGRPPTQELPSSPAAAAAERTLSRAVNVAAVNSHSQSPAASETPRPESADGDALSSNSRPISRASTVKASSSALQAVTSSSPLPSEQSATVQDSTPTPRISGQLPARPAKRPSYLRNRQTSQRSSTSSFTNRSEMSGESDATLGADYALQTGGAAPSSSERRPTYGLSRLPSLGSIASSVSGWSESPSFERTGLSLPTGLQHETTLETLAEEGKPRSASPPATPRLASSVATGPTDTVIAQHVQNIQVPDTIAREYRERHGPRPSTTESIALSFQQRKNNLTLKEQNSKIDKLSKENFDLKLKIHFLDQALQNRSDEGVKDMINKNVQLQTDLANEKKESQFLRRTVRDLERKLKAQEDGLAAAQANGGSEDEKSNHSSCAEGMEEEITYLREMLQHSEVELEKLREENLAKEVEKRRMAEYVKSMGDRRGSEPSAGASEAMVNSPMARYIYKDGLMRTQDMLRDLLEAETARREQADEDNQKLREELIRLKSETMSTTTTNHVRNIFHISKRNQRTSFTTKSQSEGSEQAHERNGAVSASSITLVDQLKHENDELQRKLGAQVSMLTTQRRDKERLQQEIEDLKLAQRRGDGVRSVAGDSILERSVSRAHQRSLSRASGATRITQQTQISDVEREEYENKQAALRDDLAQTKLLNQQLEQELNAHLDLLTQTENEVRALKAEKDLTTEDLRALQAERDEALLSLQEKETEYDNLRVEAEDIIAKLEDEIDQKESELNRMGTDLENRTEDFTALQAEMRNVSESLIALEDDRDASQRKIQSLEQEIEDANRELDALDKRLQEALAKNQRLEIQSESSQGEIAFLREEQEGDKIKIGELEAALNAAQSSVQDEKERLYELEQQYATEKRQREALESHEKGEVQKMLTELNMQAQKSKDEVRRLRKNLSSKEVEATTWKERLDDLENNLREALGSLDGTKAGFLKVNTANTPSTKYTILKHVQDIHKLQLDLDTTVQQLDTARHDLVEKNRLLKDRDALLENAALETRRLSDLLDKERQARKQDRHQHEQSLRSHQSTTRTIQQHETRVAELETARSHDRRKLAQLEQQYRDQLLERHNLLLALWNRLSTLCGAEWAQANSLVAGELPSLELIARNLPGFSKNVILAVKTVESLIGGFRQRIRGIEKELWREYQNLEHALDVRAKRMDALEKAVASGASKRPAASRSSSRTSETSEVVKLKGENKLLKAELQFQRQTAAPRPGMERAETLRPESAVRSPARASIGPQLLRTHSTSAVEVLQQQHQQNHGGQDQQQLYSAPLQPSEKRWLHRLRELERRLKAEREARLLDRSGARKRLEEGRLENEELRALLERERERRRGSLAESVEGEM</sequence>
<evidence type="ECO:0000256" key="3">
    <source>
        <dbReference type="SAM" id="Coils"/>
    </source>
</evidence>
<feature type="compositionally biased region" description="Low complexity" evidence="4">
    <location>
        <begin position="379"/>
        <end position="396"/>
    </location>
</feature>
<feature type="compositionally biased region" description="Polar residues" evidence="4">
    <location>
        <begin position="345"/>
        <end position="363"/>
    </location>
</feature>
<feature type="region of interest" description="Disordered" evidence="4">
    <location>
        <begin position="1278"/>
        <end position="1308"/>
    </location>
</feature>
<feature type="domain" description="Mto1-like Mto2p-binding" evidence="6">
    <location>
        <begin position="1548"/>
        <end position="1599"/>
    </location>
</feature>
<feature type="region of interest" description="Disordered" evidence="4">
    <location>
        <begin position="440"/>
        <end position="493"/>
    </location>
</feature>
<keyword evidence="8" id="KW-1185">Reference proteome</keyword>
<accession>A0ABQ9NXA0</accession>
<feature type="compositionally biased region" description="Basic and acidic residues" evidence="4">
    <location>
        <begin position="1278"/>
        <end position="1293"/>
    </location>
</feature>
<dbReference type="EMBL" id="JAPDRL010000023">
    <property type="protein sequence ID" value="KAJ9665950.1"/>
    <property type="molecule type" value="Genomic_DNA"/>
</dbReference>
<feature type="compositionally biased region" description="Polar residues" evidence="4">
    <location>
        <begin position="317"/>
        <end position="331"/>
    </location>
</feature>
<feature type="compositionally biased region" description="Polar residues" evidence="4">
    <location>
        <begin position="779"/>
        <end position="791"/>
    </location>
</feature>